<evidence type="ECO:0000313" key="4">
    <source>
        <dbReference type="RefSeq" id="XP_056699277.1"/>
    </source>
</evidence>
<sequence length="200" mass="22563">MVLFTIESGDHFQANVDSEIQPVVDPDQCDPVAETKKTKADKKVKQKKKSESDVEAAIGNPWTTGLFNCHEDRTNAVVTAFLPCITFGQIAEVLDEGELTSPWGSFIYLVLMPTLCSQWIMGSKYRKKLRKKYDLVEAPYTDKVSHIFCSSCSLCQDFRELKNRKLDPSLGWKGILAQQKGEQTKDQLAQTPPTNQEMIQ</sequence>
<dbReference type="Pfam" id="PF04749">
    <property type="entry name" value="PLAC8"/>
    <property type="match status" value="1"/>
</dbReference>
<accession>A0A9R0KA04</accession>
<dbReference type="Proteomes" id="UP000813463">
    <property type="component" value="Chromosome 4"/>
</dbReference>
<dbReference type="KEGG" id="soe:110801770"/>
<reference evidence="2" key="1">
    <citation type="journal article" date="2021" name="Nat. Commun.">
        <title>Genomic analyses provide insights into spinach domestication and the genetic basis of agronomic traits.</title>
        <authorList>
            <person name="Cai X."/>
            <person name="Sun X."/>
            <person name="Xu C."/>
            <person name="Sun H."/>
            <person name="Wang X."/>
            <person name="Ge C."/>
            <person name="Zhang Z."/>
            <person name="Wang Q."/>
            <person name="Fei Z."/>
            <person name="Jiao C."/>
            <person name="Wang Q."/>
        </authorList>
    </citation>
    <scope>NUCLEOTIDE SEQUENCE [LARGE SCALE GENOMIC DNA]</scope>
    <source>
        <strain evidence="2">cv. Varoflay</strain>
    </source>
</reference>
<evidence type="ECO:0000256" key="1">
    <source>
        <dbReference type="SAM" id="MobiDB-lite"/>
    </source>
</evidence>
<proteinExistence type="predicted"/>
<gene>
    <name evidence="3 4" type="primary">LOC110801770</name>
</gene>
<dbReference type="AlphaFoldDB" id="A0A9R0KA04"/>
<feature type="region of interest" description="Disordered" evidence="1">
    <location>
        <begin position="25"/>
        <end position="46"/>
    </location>
</feature>
<organism evidence="2 3">
    <name type="scientific">Spinacia oleracea</name>
    <name type="common">Spinach</name>
    <dbReference type="NCBI Taxonomy" id="3562"/>
    <lineage>
        <taxon>Eukaryota</taxon>
        <taxon>Viridiplantae</taxon>
        <taxon>Streptophyta</taxon>
        <taxon>Embryophyta</taxon>
        <taxon>Tracheophyta</taxon>
        <taxon>Spermatophyta</taxon>
        <taxon>Magnoliopsida</taxon>
        <taxon>eudicotyledons</taxon>
        <taxon>Gunneridae</taxon>
        <taxon>Pentapetalae</taxon>
        <taxon>Caryophyllales</taxon>
        <taxon>Chenopodiaceae</taxon>
        <taxon>Chenopodioideae</taxon>
        <taxon>Anserineae</taxon>
        <taxon>Spinacia</taxon>
    </lineage>
</organism>
<dbReference type="PANTHER" id="PTHR15907">
    <property type="entry name" value="DUF614 FAMILY PROTEIN-RELATED"/>
    <property type="match status" value="1"/>
</dbReference>
<dbReference type="GeneID" id="110801770"/>
<dbReference type="OrthoDB" id="1045822at2759"/>
<evidence type="ECO:0000313" key="2">
    <source>
        <dbReference type="Proteomes" id="UP000813463"/>
    </source>
</evidence>
<feature type="compositionally biased region" description="Polar residues" evidence="1">
    <location>
        <begin position="186"/>
        <end position="200"/>
    </location>
</feature>
<reference evidence="3" key="2">
    <citation type="submission" date="2025-04" db="UniProtKB">
        <authorList>
            <consortium name="RefSeq"/>
        </authorList>
    </citation>
    <scope>IDENTIFICATION</scope>
    <source>
        <tissue evidence="4">Leaf</tissue>
    </source>
</reference>
<feature type="compositionally biased region" description="Basic and acidic residues" evidence="1">
    <location>
        <begin position="33"/>
        <end position="43"/>
    </location>
</feature>
<feature type="region of interest" description="Disordered" evidence="1">
    <location>
        <begin position="181"/>
        <end position="200"/>
    </location>
</feature>
<dbReference type="InterPro" id="IPR006461">
    <property type="entry name" value="PLAC_motif_containing"/>
</dbReference>
<keyword evidence="2" id="KW-1185">Reference proteome</keyword>
<dbReference type="RefSeq" id="XP_021862875.1">
    <property type="nucleotide sequence ID" value="XM_022007183.1"/>
</dbReference>
<evidence type="ECO:0000313" key="3">
    <source>
        <dbReference type="RefSeq" id="XP_021862875.1"/>
    </source>
</evidence>
<dbReference type="NCBIfam" id="TIGR01571">
    <property type="entry name" value="A_thal_Cys_rich"/>
    <property type="match status" value="1"/>
</dbReference>
<dbReference type="RefSeq" id="XP_056699277.1">
    <property type="nucleotide sequence ID" value="XM_056843299.1"/>
</dbReference>
<name>A0A9R0KA04_SPIOL</name>
<protein>
    <submittedName>
        <fullName evidence="3 4">Protein PLANT CADMIUM RESISTANCE 8-like</fullName>
    </submittedName>
</protein>